<dbReference type="PANTHER" id="PTHR46401">
    <property type="entry name" value="GLYCOSYLTRANSFERASE WBBK-RELATED"/>
    <property type="match status" value="1"/>
</dbReference>
<reference evidence="3 4" key="1">
    <citation type="submission" date="2016-11" db="EMBL/GenBank/DDBJ databases">
        <title>Draft Genome Sequences of Nine Cyanobacterial Strains from Diverse Habitats.</title>
        <authorList>
            <person name="Zhu T."/>
            <person name="Hou S."/>
            <person name="Lu X."/>
            <person name="Hess W.R."/>
        </authorList>
    </citation>
    <scope>NUCLEOTIDE SEQUENCE [LARGE SCALE GENOMIC DNA]</scope>
    <source>
        <strain evidence="3 4">NIES-592</strain>
    </source>
</reference>
<dbReference type="PANTHER" id="PTHR46401:SF2">
    <property type="entry name" value="GLYCOSYLTRANSFERASE WBBK-RELATED"/>
    <property type="match status" value="1"/>
</dbReference>
<evidence type="ECO:0000256" key="1">
    <source>
        <dbReference type="ARBA" id="ARBA00022679"/>
    </source>
</evidence>
<dbReference type="EMBL" id="MRCA01000003">
    <property type="protein sequence ID" value="OKH14798.1"/>
    <property type="molecule type" value="Genomic_DNA"/>
</dbReference>
<comment type="caution">
    <text evidence="3">The sequence shown here is derived from an EMBL/GenBank/DDBJ whole genome shotgun (WGS) entry which is preliminary data.</text>
</comment>
<dbReference type="SUPFAM" id="SSF53756">
    <property type="entry name" value="UDP-Glycosyltransferase/glycogen phosphorylase"/>
    <property type="match status" value="1"/>
</dbReference>
<sequence>MHLAYVTSYNVLDHSDWPENLVGLRGAGYHLAQHLEKQSVQLDYIGPLKQEYRFINRLKRKFYRKFLHKVYACWADPAVIRDYADQVSRKLSSSTANIVLCPENAQTIAYLECKQPIVLWTDAPQTALIDFYSIFSNFCHESKRHVHALEKAALDRSKLVIFLSDWAAQNAIKIYETNPSKVRVIPWGANIECNRTYEDINNIVESKNTRSCRLLFIGVDWLRKGGDTALHVAKELNKIGLKTELIVVGSEPPTSESFPNYVKFLGFINKYTTEGIKQINELFCTSHFLIVPSRAETYGHVFCEANSFGLPSIATNVGGIPTIIKDGVNGKTFSVNSRVEEYSTYIASLISNYSEYKRLARSSFHEYQSRLNWEVAAKTAKQLIMDLV</sequence>
<dbReference type="OrthoDB" id="9790710at2"/>
<dbReference type="Pfam" id="PF00534">
    <property type="entry name" value="Glycos_transf_1"/>
    <property type="match status" value="1"/>
</dbReference>
<dbReference type="Proteomes" id="UP000186391">
    <property type="component" value="Unassembled WGS sequence"/>
</dbReference>
<evidence type="ECO:0000259" key="2">
    <source>
        <dbReference type="Pfam" id="PF00534"/>
    </source>
</evidence>
<dbReference type="RefSeq" id="WP_073555397.1">
    <property type="nucleotide sequence ID" value="NZ_MRCA01000003.1"/>
</dbReference>
<accession>A0A1U7H1I3</accession>
<organism evidence="3 4">
    <name type="scientific">Fischerella major NIES-592</name>
    <dbReference type="NCBI Taxonomy" id="210994"/>
    <lineage>
        <taxon>Bacteria</taxon>
        <taxon>Bacillati</taxon>
        <taxon>Cyanobacteriota</taxon>
        <taxon>Cyanophyceae</taxon>
        <taxon>Nostocales</taxon>
        <taxon>Hapalosiphonaceae</taxon>
        <taxon>Fischerella</taxon>
    </lineage>
</organism>
<protein>
    <submittedName>
        <fullName evidence="3">Group 1 glycosyl transferase</fullName>
    </submittedName>
</protein>
<dbReference type="AlphaFoldDB" id="A0A1U7H1I3"/>
<dbReference type="GO" id="GO:0016757">
    <property type="term" value="F:glycosyltransferase activity"/>
    <property type="evidence" value="ECO:0007669"/>
    <property type="project" value="InterPro"/>
</dbReference>
<feature type="domain" description="Glycosyl transferase family 1" evidence="2">
    <location>
        <begin position="207"/>
        <end position="361"/>
    </location>
</feature>
<proteinExistence type="predicted"/>
<evidence type="ECO:0000313" key="4">
    <source>
        <dbReference type="Proteomes" id="UP000186391"/>
    </source>
</evidence>
<dbReference type="CDD" id="cd03801">
    <property type="entry name" value="GT4_PimA-like"/>
    <property type="match status" value="1"/>
</dbReference>
<gene>
    <name evidence="3" type="ORF">NIES592_07940</name>
</gene>
<dbReference type="InterPro" id="IPR001296">
    <property type="entry name" value="Glyco_trans_1"/>
</dbReference>
<keyword evidence="4" id="KW-1185">Reference proteome</keyword>
<name>A0A1U7H1I3_9CYAN</name>
<evidence type="ECO:0000313" key="3">
    <source>
        <dbReference type="EMBL" id="OKH14798.1"/>
    </source>
</evidence>
<dbReference type="GO" id="GO:0009103">
    <property type="term" value="P:lipopolysaccharide biosynthetic process"/>
    <property type="evidence" value="ECO:0007669"/>
    <property type="project" value="TreeGrafter"/>
</dbReference>
<keyword evidence="1 3" id="KW-0808">Transferase</keyword>
<dbReference type="Gene3D" id="3.40.50.2000">
    <property type="entry name" value="Glycogen Phosphorylase B"/>
    <property type="match status" value="2"/>
</dbReference>